<dbReference type="SUPFAM" id="SSF47644">
    <property type="entry name" value="Methionine synthase domain"/>
    <property type="match status" value="1"/>
</dbReference>
<dbReference type="GO" id="GO:0008705">
    <property type="term" value="F:methionine synthase activity"/>
    <property type="evidence" value="ECO:0007669"/>
    <property type="project" value="TreeGrafter"/>
</dbReference>
<dbReference type="Gene3D" id="3.40.50.280">
    <property type="entry name" value="Cobalamin-binding domain"/>
    <property type="match status" value="1"/>
</dbReference>
<dbReference type="GO" id="GO:0046653">
    <property type="term" value="P:tetrahydrofolate metabolic process"/>
    <property type="evidence" value="ECO:0007669"/>
    <property type="project" value="TreeGrafter"/>
</dbReference>
<evidence type="ECO:0000313" key="6">
    <source>
        <dbReference type="Proteomes" id="UP000809273"/>
    </source>
</evidence>
<dbReference type="Proteomes" id="UP000809273">
    <property type="component" value="Unassembled WGS sequence"/>
</dbReference>
<feature type="domain" description="B12-binding" evidence="3">
    <location>
        <begin position="89"/>
        <end position="212"/>
    </location>
</feature>
<dbReference type="InterPro" id="IPR036594">
    <property type="entry name" value="Meth_synthase_dom"/>
</dbReference>
<dbReference type="AlphaFoldDB" id="A0A9D8PNP5"/>
<protein>
    <submittedName>
        <fullName evidence="5">Cobalamin-dependent protein</fullName>
    </submittedName>
</protein>
<dbReference type="InterPro" id="IPR036724">
    <property type="entry name" value="Cobalamin-bd_sf"/>
</dbReference>
<dbReference type="Pfam" id="PF02607">
    <property type="entry name" value="B12-binding_2"/>
    <property type="match status" value="1"/>
</dbReference>
<proteinExistence type="predicted"/>
<evidence type="ECO:0000256" key="2">
    <source>
        <dbReference type="ARBA" id="ARBA00023285"/>
    </source>
</evidence>
<dbReference type="PANTHER" id="PTHR45833:SF1">
    <property type="entry name" value="METHIONINE SYNTHASE"/>
    <property type="match status" value="1"/>
</dbReference>
<dbReference type="GO" id="GO:0046872">
    <property type="term" value="F:metal ion binding"/>
    <property type="evidence" value="ECO:0007669"/>
    <property type="project" value="UniProtKB-KW"/>
</dbReference>
<gene>
    <name evidence="5" type="ORF">JW984_03020</name>
</gene>
<dbReference type="SUPFAM" id="SSF52242">
    <property type="entry name" value="Cobalamin (vitamin B12)-binding domain"/>
    <property type="match status" value="1"/>
</dbReference>
<keyword evidence="2" id="KW-0170">Cobalt</keyword>
<keyword evidence="1" id="KW-0479">Metal-binding</keyword>
<comment type="caution">
    <text evidence="5">The sequence shown here is derived from an EMBL/GenBank/DDBJ whole genome shotgun (WGS) entry which is preliminary data.</text>
</comment>
<evidence type="ECO:0000313" key="5">
    <source>
        <dbReference type="EMBL" id="MBN1572150.1"/>
    </source>
</evidence>
<dbReference type="InterPro" id="IPR050554">
    <property type="entry name" value="Met_Synthase/Corrinoid"/>
</dbReference>
<reference evidence="5" key="2">
    <citation type="submission" date="2021-01" db="EMBL/GenBank/DDBJ databases">
        <authorList>
            <person name="Hahn C.R."/>
            <person name="Youssef N.H."/>
            <person name="Elshahed M."/>
        </authorList>
    </citation>
    <scope>NUCLEOTIDE SEQUENCE</scope>
    <source>
        <strain evidence="5">Zod_Metabat.24</strain>
    </source>
</reference>
<dbReference type="PROSITE" id="PS51332">
    <property type="entry name" value="B12_BINDING"/>
    <property type="match status" value="1"/>
</dbReference>
<sequence length="212" mass="22675">MSESLRKIKEAIVELDLDSIKDLVKAGLEDGLEPWEIIKNGMGEGMEEVGKRFDEGEYYLADLILSGEVMKEGMTVLEDKVDSGAMGQKGTVVIATVKGDIHDIGKNIVAMLLSAADFKVIDIGVDVNEADIVKAVKENNADALGLSVLLTTMIGGIRDTVDALKEAGLRDKVKIAIGGACTSDKLAKEMEVDAYGEDAVKSVKIFEQLIAS</sequence>
<dbReference type="InterPro" id="IPR006158">
    <property type="entry name" value="Cobalamin-bd"/>
</dbReference>
<accession>A0A9D8PNP5</accession>
<dbReference type="PANTHER" id="PTHR45833">
    <property type="entry name" value="METHIONINE SYNTHASE"/>
    <property type="match status" value="1"/>
</dbReference>
<dbReference type="GO" id="GO:0005829">
    <property type="term" value="C:cytosol"/>
    <property type="evidence" value="ECO:0007669"/>
    <property type="project" value="TreeGrafter"/>
</dbReference>
<name>A0A9D8PNP5_9DELT</name>
<dbReference type="SMART" id="SM01018">
    <property type="entry name" value="B12-binding_2"/>
    <property type="match status" value="1"/>
</dbReference>
<dbReference type="GO" id="GO:0050667">
    <property type="term" value="P:homocysteine metabolic process"/>
    <property type="evidence" value="ECO:0007669"/>
    <property type="project" value="TreeGrafter"/>
</dbReference>
<reference evidence="5" key="1">
    <citation type="journal article" date="2021" name="Environ. Microbiol.">
        <title>Genomic characterization of three novel Desulfobacterota classes expand the metabolic and phylogenetic diversity of the phylum.</title>
        <authorList>
            <person name="Murphy C.L."/>
            <person name="Biggerstaff J."/>
            <person name="Eichhorn A."/>
            <person name="Ewing E."/>
            <person name="Shahan R."/>
            <person name="Soriano D."/>
            <person name="Stewart S."/>
            <person name="VanMol K."/>
            <person name="Walker R."/>
            <person name="Walters P."/>
            <person name="Elshahed M.S."/>
            <person name="Youssef N.H."/>
        </authorList>
    </citation>
    <scope>NUCLEOTIDE SEQUENCE</scope>
    <source>
        <strain evidence="5">Zod_Metabat.24</strain>
    </source>
</reference>
<organism evidence="5 6">
    <name type="scientific">Candidatus Zymogenus saltonus</name>
    <dbReference type="NCBI Taxonomy" id="2844893"/>
    <lineage>
        <taxon>Bacteria</taxon>
        <taxon>Deltaproteobacteria</taxon>
        <taxon>Candidatus Zymogenia</taxon>
        <taxon>Candidatus Zymogeniales</taxon>
        <taxon>Candidatus Zymogenaceae</taxon>
        <taxon>Candidatus Zymogenus</taxon>
    </lineage>
</organism>
<dbReference type="Pfam" id="PF02310">
    <property type="entry name" value="B12-binding"/>
    <property type="match status" value="1"/>
</dbReference>
<dbReference type="PROSITE" id="PS51337">
    <property type="entry name" value="B12_BINDING_NTER"/>
    <property type="match status" value="1"/>
</dbReference>
<dbReference type="Gene3D" id="1.10.1240.10">
    <property type="entry name" value="Methionine synthase domain"/>
    <property type="match status" value="1"/>
</dbReference>
<dbReference type="GO" id="GO:0031419">
    <property type="term" value="F:cobalamin binding"/>
    <property type="evidence" value="ECO:0007669"/>
    <property type="project" value="InterPro"/>
</dbReference>
<evidence type="ECO:0000259" key="4">
    <source>
        <dbReference type="PROSITE" id="PS51337"/>
    </source>
</evidence>
<feature type="domain" description="B12-binding N-terminal" evidence="4">
    <location>
        <begin position="1"/>
        <end position="89"/>
    </location>
</feature>
<evidence type="ECO:0000256" key="1">
    <source>
        <dbReference type="ARBA" id="ARBA00022723"/>
    </source>
</evidence>
<evidence type="ECO:0000259" key="3">
    <source>
        <dbReference type="PROSITE" id="PS51332"/>
    </source>
</evidence>
<dbReference type="EMBL" id="JAFGIX010000014">
    <property type="protein sequence ID" value="MBN1572150.1"/>
    <property type="molecule type" value="Genomic_DNA"/>
</dbReference>
<dbReference type="InterPro" id="IPR003759">
    <property type="entry name" value="Cbl-bd_cap"/>
</dbReference>